<organism evidence="1 2">
    <name type="scientific">Francisella hispaniensis</name>
    <dbReference type="NCBI Taxonomy" id="622488"/>
    <lineage>
        <taxon>Bacteria</taxon>
        <taxon>Pseudomonadati</taxon>
        <taxon>Pseudomonadota</taxon>
        <taxon>Gammaproteobacteria</taxon>
        <taxon>Thiotrichales</taxon>
        <taxon>Francisellaceae</taxon>
        <taxon>Francisella</taxon>
    </lineage>
</organism>
<sequence length="38" mass="4571">MEYIIQIFISFARIFWSKNQSYLKIFILTLLKDSISSI</sequence>
<name>F4BK94_9GAMM</name>
<gene>
    <name evidence="1" type="ordered locus">FN3523_0731</name>
</gene>
<dbReference type="PATRIC" id="fig|676032.3.peg.734"/>
<proteinExistence type="predicted"/>
<dbReference type="HOGENOM" id="CLU_3328196_0_0_6"/>
<dbReference type="AlphaFoldDB" id="F4BK94"/>
<evidence type="ECO:0000313" key="2">
    <source>
        <dbReference type="Proteomes" id="UP000008303"/>
    </source>
</evidence>
<reference evidence="2" key="1">
    <citation type="journal article" date="2011" name="Appl. Environ. Microbiol.">
        <title>Common ancestry and novel genetic traits of Francisella novicida-like isolates from North America and Australia as revealed by comparative genomic analyses.</title>
        <authorList>
            <person name="Siddaramappa S."/>
            <person name="Challacombe J.F."/>
            <person name="Petersen J.M."/>
            <person name="Pillai S."/>
            <person name="Hogg G."/>
            <person name="Kuske C.R."/>
        </authorList>
    </citation>
    <scope>NUCLEOTIDE SEQUENCE [LARGE SCALE GENOMIC DNA]</scope>
    <source>
        <strain evidence="2">3523</strain>
    </source>
</reference>
<accession>F4BK94</accession>
<dbReference type="EMBL" id="CP002558">
    <property type="protein sequence ID" value="AEB28588.1"/>
    <property type="molecule type" value="Genomic_DNA"/>
</dbReference>
<dbReference type="KEGG" id="fcn:FN3523_0731"/>
<dbReference type="Proteomes" id="UP000008303">
    <property type="component" value="Chromosome"/>
</dbReference>
<protein>
    <submittedName>
        <fullName evidence="1">Uncharacterized protein</fullName>
    </submittedName>
</protein>
<evidence type="ECO:0000313" key="1">
    <source>
        <dbReference type="EMBL" id="AEB28588.1"/>
    </source>
</evidence>